<sequence>MLSRAGSVDLYARNGLELVPGVGAHGPDVLLNPLHADALEVVAGRRERHRSGDVGRTGFQQAGHGFEGRVLQGDVRDHVTAPKEGGDLAPAAGTHVEAADAGRPQHLVAGEDEEVAPDVLHVHGQMGGGLRPVHQHGHAELMRERRDLLDGVLHPGHVGDVGHGHQLHLSLAGRELGLQILHVQHPAVVHLDGRGLDVAALAQQVPRDDVGVVLHLREEHDVAVLEVALGPGVGHDVRAHGGAAGEDEGPGIAGPDERGHRDPRGLVHLRGLAGQPVGTAVDVGVGGAVELLLRLDHRLGLLRRCPAVQVGQENTFVSPGFSQDWEIALDVEELRHLVALLVVAIMALLKIAKLNAITRKLILATAYYITF</sequence>
<name>A0A0G1A7I7_9BACT</name>
<evidence type="ECO:0000313" key="3">
    <source>
        <dbReference type="Proteomes" id="UP000034837"/>
    </source>
</evidence>
<dbReference type="Proteomes" id="UP000034837">
    <property type="component" value="Unassembled WGS sequence"/>
</dbReference>
<reference evidence="2 3" key="1">
    <citation type="journal article" date="2015" name="Nature">
        <title>rRNA introns, odd ribosomes, and small enigmatic genomes across a large radiation of phyla.</title>
        <authorList>
            <person name="Brown C.T."/>
            <person name="Hug L.A."/>
            <person name="Thomas B.C."/>
            <person name="Sharon I."/>
            <person name="Castelle C.J."/>
            <person name="Singh A."/>
            <person name="Wilkins M.J."/>
            <person name="Williams K.H."/>
            <person name="Banfield J.F."/>
        </authorList>
    </citation>
    <scope>NUCLEOTIDE SEQUENCE [LARGE SCALE GENOMIC DNA]</scope>
</reference>
<organism evidence="2 3">
    <name type="scientific">Candidatus Magasanikbacteria bacterium GW2011_GWA2_42_32</name>
    <dbReference type="NCBI Taxonomy" id="1619039"/>
    <lineage>
        <taxon>Bacteria</taxon>
        <taxon>Candidatus Magasanikiibacteriota</taxon>
    </lineage>
</organism>
<dbReference type="AlphaFoldDB" id="A0A0G1A7I7"/>
<dbReference type="EMBL" id="LCDO01000004">
    <property type="protein sequence ID" value="KKS56990.1"/>
    <property type="molecule type" value="Genomic_DNA"/>
</dbReference>
<comment type="caution">
    <text evidence="2">The sequence shown here is derived from an EMBL/GenBank/DDBJ whole genome shotgun (WGS) entry which is preliminary data.</text>
</comment>
<proteinExistence type="predicted"/>
<accession>A0A0G1A7I7</accession>
<gene>
    <name evidence="2" type="ORF">UV20_C0004G0086</name>
</gene>
<evidence type="ECO:0000313" key="2">
    <source>
        <dbReference type="EMBL" id="KKS56990.1"/>
    </source>
</evidence>
<feature type="region of interest" description="Disordered" evidence="1">
    <location>
        <begin position="239"/>
        <end position="260"/>
    </location>
</feature>
<protein>
    <submittedName>
        <fullName evidence="2">Uncharacterized protein</fullName>
    </submittedName>
</protein>
<evidence type="ECO:0000256" key="1">
    <source>
        <dbReference type="SAM" id="MobiDB-lite"/>
    </source>
</evidence>